<dbReference type="Pfam" id="PF00225">
    <property type="entry name" value="Kinesin"/>
    <property type="match status" value="1"/>
</dbReference>
<evidence type="ECO:0000313" key="10">
    <source>
        <dbReference type="EMBL" id="KAG2204274.1"/>
    </source>
</evidence>
<dbReference type="InterPro" id="IPR027640">
    <property type="entry name" value="Kinesin-like_fam"/>
</dbReference>
<feature type="compositionally biased region" description="Polar residues" evidence="8">
    <location>
        <begin position="525"/>
        <end position="538"/>
    </location>
</feature>
<feature type="region of interest" description="Disordered" evidence="8">
    <location>
        <begin position="465"/>
        <end position="506"/>
    </location>
</feature>
<feature type="domain" description="Kinesin motor" evidence="9">
    <location>
        <begin position="5"/>
        <end position="363"/>
    </location>
</feature>
<protein>
    <recommendedName>
        <fullName evidence="9">Kinesin motor domain-containing protein</fullName>
    </recommendedName>
</protein>
<dbReference type="Gene3D" id="3.40.850.10">
    <property type="entry name" value="Kinesin motor domain"/>
    <property type="match status" value="1"/>
</dbReference>
<dbReference type="PROSITE" id="PS00411">
    <property type="entry name" value="KINESIN_MOTOR_1"/>
    <property type="match status" value="1"/>
</dbReference>
<dbReference type="SMART" id="SM00129">
    <property type="entry name" value="KISc"/>
    <property type="match status" value="1"/>
</dbReference>
<evidence type="ECO:0000313" key="11">
    <source>
        <dbReference type="Proteomes" id="UP000650833"/>
    </source>
</evidence>
<comment type="subcellular location">
    <subcellularLocation>
        <location evidence="1">Cytoplasm</location>
    </subcellularLocation>
</comment>
<dbReference type="PANTHER" id="PTHR47969">
    <property type="entry name" value="CHROMOSOME-ASSOCIATED KINESIN KIF4A-RELATED"/>
    <property type="match status" value="1"/>
</dbReference>
<comment type="similarity">
    <text evidence="6">Belongs to the TRAFAC class myosin-kinesin ATPase superfamily. Kinesin family.</text>
</comment>
<name>A0A8H7R4G1_9FUNG</name>
<dbReference type="GO" id="GO:0008017">
    <property type="term" value="F:microtubule binding"/>
    <property type="evidence" value="ECO:0007669"/>
    <property type="project" value="InterPro"/>
</dbReference>
<reference evidence="10" key="1">
    <citation type="submission" date="2020-12" db="EMBL/GenBank/DDBJ databases">
        <title>Metabolic potential, ecology and presence of endohyphal bacteria is reflected in genomic diversity of Mucoromycotina.</title>
        <authorList>
            <person name="Muszewska A."/>
            <person name="Okrasinska A."/>
            <person name="Steczkiewicz K."/>
            <person name="Drgas O."/>
            <person name="Orlowska M."/>
            <person name="Perlinska-Lenart U."/>
            <person name="Aleksandrzak-Piekarczyk T."/>
            <person name="Szatraj K."/>
            <person name="Zielenkiewicz U."/>
            <person name="Pilsyk S."/>
            <person name="Malc E."/>
            <person name="Mieczkowski P."/>
            <person name="Kruszewska J.S."/>
            <person name="Biernat P."/>
            <person name="Pawlowska J."/>
        </authorList>
    </citation>
    <scope>NUCLEOTIDE SEQUENCE</scope>
    <source>
        <strain evidence="10">CBS 226.32</strain>
    </source>
</reference>
<dbReference type="AlphaFoldDB" id="A0A8H7R4G1"/>
<dbReference type="EMBL" id="JAEPRC010000201">
    <property type="protein sequence ID" value="KAG2204274.1"/>
    <property type="molecule type" value="Genomic_DNA"/>
</dbReference>
<feature type="region of interest" description="Disordered" evidence="8">
    <location>
        <begin position="702"/>
        <end position="732"/>
    </location>
</feature>
<organism evidence="10 11">
    <name type="scientific">Mucor plumbeus</name>
    <dbReference type="NCBI Taxonomy" id="97098"/>
    <lineage>
        <taxon>Eukaryota</taxon>
        <taxon>Fungi</taxon>
        <taxon>Fungi incertae sedis</taxon>
        <taxon>Mucoromycota</taxon>
        <taxon>Mucoromycotina</taxon>
        <taxon>Mucoromycetes</taxon>
        <taxon>Mucorales</taxon>
        <taxon>Mucorineae</taxon>
        <taxon>Mucoraceae</taxon>
        <taxon>Mucor</taxon>
    </lineage>
</organism>
<dbReference type="Pfam" id="PF25764">
    <property type="entry name" value="KIF21A_4th"/>
    <property type="match status" value="1"/>
</dbReference>
<dbReference type="PANTHER" id="PTHR47969:SF15">
    <property type="entry name" value="CHROMOSOME-ASSOCIATED KINESIN KIF4A-RELATED"/>
    <property type="match status" value="1"/>
</dbReference>
<dbReference type="GO" id="GO:0051231">
    <property type="term" value="P:spindle elongation"/>
    <property type="evidence" value="ECO:0007669"/>
    <property type="project" value="TreeGrafter"/>
</dbReference>
<keyword evidence="3 6" id="KW-0547">Nucleotide-binding</keyword>
<dbReference type="InterPro" id="IPR036961">
    <property type="entry name" value="Kinesin_motor_dom_sf"/>
</dbReference>
<evidence type="ECO:0000256" key="6">
    <source>
        <dbReference type="PROSITE-ProRule" id="PRU00283"/>
    </source>
</evidence>
<feature type="compositionally biased region" description="Low complexity" evidence="8">
    <location>
        <begin position="497"/>
        <end position="506"/>
    </location>
</feature>
<dbReference type="CDD" id="cd01372">
    <property type="entry name" value="KISc_KIF4"/>
    <property type="match status" value="1"/>
</dbReference>
<feature type="compositionally biased region" description="Pro residues" evidence="8">
    <location>
        <begin position="487"/>
        <end position="496"/>
    </location>
</feature>
<feature type="region of interest" description="Disordered" evidence="8">
    <location>
        <begin position="525"/>
        <end position="567"/>
    </location>
</feature>
<keyword evidence="5 7" id="KW-0175">Coiled coil</keyword>
<proteinExistence type="inferred from homology"/>
<dbReference type="GO" id="GO:0005524">
    <property type="term" value="F:ATP binding"/>
    <property type="evidence" value="ECO:0007669"/>
    <property type="project" value="UniProtKB-UniRule"/>
</dbReference>
<sequence>MATTAVRVALRVRPLIVNNINNNKDDCSISFVKDEPQIIIGNDRSFTFDFVFPPETSQQQLYESSIIPLVDRFIEGKNVTILAYGQTGSGKTYSMGTGIDTNNQQGIIPRFAHSLFERMLDFQSKSSNNTFQIYASFLELYNEDIHDLLITTDMNYPQQENPTIREDIDGKIYWAGIKEERIYTVEDLMRCLKNGSQKRTTGSTEMNTSSSRSHAIFSIILKQQTSHHEGNIASLVENKTTLDRPSITTPQRLVSKFHFVDLAGSERLKRTNAMGDRQKEGIFINGGLLALGNVISALGEDSNNKSSKKSQHVPYRDSKLTRLLQDSLGGNSHTLMLACVSASSSDYTETLNTLKYANRARNIQNRVQINQDFIEGSLEESLYLRSQISKLKNQLHMLKEVHHNDIAIQDLKQEMHEIKSFSQQISKELAQVTSVRDTMLLGKDEPTEPHPIIQQYAHQIQHLRQQLAETRSSKSNSKSRDFSILMPMPPQPPPPSSSSSLSLPKVSSSMGFFDKNKLSVDYNNNFKKHQGSVSSNRRLTSKKKPITQRMKTQSSPSSKRKQQQTHENMDELFELLRKEYSNKNNACENDNEIIFKSTDETVLHASHVNIGTTTTSTTTTRMDDNNLPLFCEAEDNNKVFPDNQLQKHMPADNNIICPPNNTLEDDELEALAVPSWSDVPKLPSINGSIKRKSISLDSMWDDTDSSMTTSRVDNSHYNQPQQHQHQPQNQKEIRRSSKNLLKMLHQIQADLLVKRELVGQLERSEDQYTQMRVNYESRLNELKDHLLEIQNQRDLALRQSGATVVQQQLPKRPQSVLQLRENRQTQEVRSQYEQKIKRLINENSELRKKTTQSTQSVQTARAKAEGTIGRLRADIEALKLDKKQLNKSLKLEADKAREAAVIHEREIAQLKRRVLIAFDAKKKLEDTNDAQNQVLSKRNQETLTANMQLRHLTTVLRRAANEGTFLNESALEKILTDAANLKSASNNNNKPVVVAATRGVRSRTQSPASL</sequence>
<dbReference type="PRINTS" id="PR00380">
    <property type="entry name" value="KINESINHEAVY"/>
</dbReference>
<dbReference type="InterPro" id="IPR019821">
    <property type="entry name" value="Kinesin_motor_CS"/>
</dbReference>
<dbReference type="Proteomes" id="UP000650833">
    <property type="component" value="Unassembled WGS sequence"/>
</dbReference>
<dbReference type="GO" id="GO:0005875">
    <property type="term" value="C:microtubule associated complex"/>
    <property type="evidence" value="ECO:0007669"/>
    <property type="project" value="TreeGrafter"/>
</dbReference>
<dbReference type="InterPro" id="IPR001752">
    <property type="entry name" value="Kinesin_motor_dom"/>
</dbReference>
<evidence type="ECO:0000256" key="3">
    <source>
        <dbReference type="ARBA" id="ARBA00022741"/>
    </source>
</evidence>
<dbReference type="PROSITE" id="PS50067">
    <property type="entry name" value="KINESIN_MOTOR_2"/>
    <property type="match status" value="1"/>
</dbReference>
<keyword evidence="11" id="KW-1185">Reference proteome</keyword>
<dbReference type="OrthoDB" id="3176171at2759"/>
<feature type="binding site" evidence="6">
    <location>
        <begin position="85"/>
        <end position="92"/>
    </location>
    <ligand>
        <name>ATP</name>
        <dbReference type="ChEBI" id="CHEBI:30616"/>
    </ligand>
</feature>
<keyword evidence="2" id="KW-0963">Cytoplasm</keyword>
<evidence type="ECO:0000256" key="5">
    <source>
        <dbReference type="ARBA" id="ARBA00023054"/>
    </source>
</evidence>
<dbReference type="GO" id="GO:0007052">
    <property type="term" value="P:mitotic spindle organization"/>
    <property type="evidence" value="ECO:0007669"/>
    <property type="project" value="TreeGrafter"/>
</dbReference>
<feature type="compositionally biased region" description="Low complexity" evidence="8">
    <location>
        <begin position="718"/>
        <end position="730"/>
    </location>
</feature>
<dbReference type="GO" id="GO:0003777">
    <property type="term" value="F:microtubule motor activity"/>
    <property type="evidence" value="ECO:0007669"/>
    <property type="project" value="InterPro"/>
</dbReference>
<evidence type="ECO:0000259" key="9">
    <source>
        <dbReference type="PROSITE" id="PS50067"/>
    </source>
</evidence>
<evidence type="ECO:0000256" key="1">
    <source>
        <dbReference type="ARBA" id="ARBA00004496"/>
    </source>
</evidence>
<evidence type="ECO:0000256" key="7">
    <source>
        <dbReference type="SAM" id="Coils"/>
    </source>
</evidence>
<keyword evidence="4 6" id="KW-0067">ATP-binding</keyword>
<dbReference type="SUPFAM" id="SSF52540">
    <property type="entry name" value="P-loop containing nucleoside triphosphate hydrolases"/>
    <property type="match status" value="1"/>
</dbReference>
<feature type="coiled-coil region" evidence="7">
    <location>
        <begin position="772"/>
        <end position="913"/>
    </location>
</feature>
<dbReference type="GO" id="GO:0007018">
    <property type="term" value="P:microtubule-based movement"/>
    <property type="evidence" value="ECO:0007669"/>
    <property type="project" value="InterPro"/>
</dbReference>
<dbReference type="InterPro" id="IPR027417">
    <property type="entry name" value="P-loop_NTPase"/>
</dbReference>
<evidence type="ECO:0000256" key="2">
    <source>
        <dbReference type="ARBA" id="ARBA00022490"/>
    </source>
</evidence>
<keyword evidence="6" id="KW-0505">Motor protein</keyword>
<evidence type="ECO:0000256" key="8">
    <source>
        <dbReference type="SAM" id="MobiDB-lite"/>
    </source>
</evidence>
<gene>
    <name evidence="10" type="ORF">INT46_004532</name>
</gene>
<comment type="caution">
    <text evidence="10">The sequence shown here is derived from an EMBL/GenBank/DDBJ whole genome shotgun (WGS) entry which is preliminary data.</text>
</comment>
<evidence type="ECO:0000256" key="4">
    <source>
        <dbReference type="ARBA" id="ARBA00022840"/>
    </source>
</evidence>
<accession>A0A8H7R4G1</accession>
<dbReference type="GO" id="GO:0005737">
    <property type="term" value="C:cytoplasm"/>
    <property type="evidence" value="ECO:0007669"/>
    <property type="project" value="UniProtKB-SubCell"/>
</dbReference>